<dbReference type="PANTHER" id="PTHR28088">
    <property type="entry name" value="TRANSCRIPTIONAL ACTIVATOR HAA1-RELATED"/>
    <property type="match status" value="1"/>
</dbReference>
<dbReference type="SMART" id="SM00412">
    <property type="entry name" value="Cu_FIST"/>
    <property type="match status" value="1"/>
</dbReference>
<keyword evidence="3" id="KW-0862">Zinc</keyword>
<evidence type="ECO:0000256" key="1">
    <source>
        <dbReference type="ARBA" id="ARBA00004123"/>
    </source>
</evidence>
<evidence type="ECO:0000256" key="2">
    <source>
        <dbReference type="ARBA" id="ARBA00022723"/>
    </source>
</evidence>
<feature type="region of interest" description="Disordered" evidence="8">
    <location>
        <begin position="197"/>
        <end position="222"/>
    </location>
</feature>
<keyword evidence="4" id="KW-0186">Copper</keyword>
<comment type="caution">
    <text evidence="10">The sequence shown here is derived from an EMBL/GenBank/DDBJ whole genome shotgun (WGS) entry which is preliminary data.</text>
</comment>
<evidence type="ECO:0000259" key="9">
    <source>
        <dbReference type="PROSITE" id="PS50073"/>
    </source>
</evidence>
<dbReference type="PANTHER" id="PTHR28088:SF9">
    <property type="entry name" value="TRANSCRIPTION FACTOR GRISEA, PUTATIVE (AFU_ORTHOLOGUE AFUA_1G13190)-RELATED"/>
    <property type="match status" value="1"/>
</dbReference>
<dbReference type="FunFam" id="3.90.430.10:FF:000001">
    <property type="entry name" value="Copper fist DNA-binding protein"/>
    <property type="match status" value="1"/>
</dbReference>
<feature type="compositionally biased region" description="Low complexity" evidence="8">
    <location>
        <begin position="340"/>
        <end position="351"/>
    </location>
</feature>
<dbReference type="GO" id="GO:0000978">
    <property type="term" value="F:RNA polymerase II cis-regulatory region sequence-specific DNA binding"/>
    <property type="evidence" value="ECO:0007669"/>
    <property type="project" value="TreeGrafter"/>
</dbReference>
<proteinExistence type="predicted"/>
<evidence type="ECO:0000256" key="3">
    <source>
        <dbReference type="ARBA" id="ARBA00022833"/>
    </source>
</evidence>
<feature type="region of interest" description="Disordered" evidence="8">
    <location>
        <begin position="275"/>
        <end position="358"/>
    </location>
</feature>
<dbReference type="PRINTS" id="PR00617">
    <property type="entry name" value="COPPERFIST"/>
</dbReference>
<dbReference type="Proteomes" id="UP000887226">
    <property type="component" value="Unassembled WGS sequence"/>
</dbReference>
<dbReference type="GO" id="GO:0006879">
    <property type="term" value="P:intracellular iron ion homeostasis"/>
    <property type="evidence" value="ECO:0007669"/>
    <property type="project" value="TreeGrafter"/>
</dbReference>
<accession>A0A9P7Z9L0</accession>
<keyword evidence="6" id="KW-0804">Transcription</keyword>
<comment type="subcellular location">
    <subcellularLocation>
        <location evidence="1">Nucleus</location>
    </subcellularLocation>
</comment>
<dbReference type="GO" id="GO:0000981">
    <property type="term" value="F:DNA-binding transcription factor activity, RNA polymerase II-specific"/>
    <property type="evidence" value="ECO:0007669"/>
    <property type="project" value="TreeGrafter"/>
</dbReference>
<evidence type="ECO:0000313" key="10">
    <source>
        <dbReference type="EMBL" id="KAG9248014.1"/>
    </source>
</evidence>
<dbReference type="InterPro" id="IPR051763">
    <property type="entry name" value="Copper_Homeo_Regul"/>
</dbReference>
<name>A0A9P7Z9L0_9HELO</name>
<dbReference type="GO" id="GO:0006878">
    <property type="term" value="P:intracellular copper ion homeostasis"/>
    <property type="evidence" value="ECO:0007669"/>
    <property type="project" value="TreeGrafter"/>
</dbReference>
<keyword evidence="11" id="KW-1185">Reference proteome</keyword>
<keyword evidence="2" id="KW-0479">Metal-binding</keyword>
<dbReference type="SMART" id="SM01090">
    <property type="entry name" value="Copper-fist"/>
    <property type="match status" value="1"/>
</dbReference>
<reference evidence="10" key="1">
    <citation type="journal article" date="2021" name="IMA Fungus">
        <title>Genomic characterization of three marine fungi, including Emericellopsis atlantica sp. nov. with signatures of a generalist lifestyle and marine biomass degradation.</title>
        <authorList>
            <person name="Hagestad O.C."/>
            <person name="Hou L."/>
            <person name="Andersen J.H."/>
            <person name="Hansen E.H."/>
            <person name="Altermark B."/>
            <person name="Li C."/>
            <person name="Kuhnert E."/>
            <person name="Cox R.J."/>
            <person name="Crous P.W."/>
            <person name="Spatafora J.W."/>
            <person name="Lail K."/>
            <person name="Amirebrahimi M."/>
            <person name="Lipzen A."/>
            <person name="Pangilinan J."/>
            <person name="Andreopoulos W."/>
            <person name="Hayes R.D."/>
            <person name="Ng V."/>
            <person name="Grigoriev I.V."/>
            <person name="Jackson S.A."/>
            <person name="Sutton T.D.S."/>
            <person name="Dobson A.D.W."/>
            <person name="Rama T."/>
        </authorList>
    </citation>
    <scope>NUCLEOTIDE SEQUENCE</scope>
    <source>
        <strain evidence="10">TRa3180A</strain>
    </source>
</reference>
<dbReference type="GO" id="GO:0005507">
    <property type="term" value="F:copper ion binding"/>
    <property type="evidence" value="ECO:0007669"/>
    <property type="project" value="InterPro"/>
</dbReference>
<feature type="region of interest" description="Disordered" evidence="8">
    <location>
        <begin position="130"/>
        <end position="150"/>
    </location>
</feature>
<dbReference type="SUPFAM" id="SSF57879">
    <property type="entry name" value="Zinc domain conserved in yeast copper-regulated transcription factors"/>
    <property type="match status" value="1"/>
</dbReference>
<dbReference type="InterPro" id="IPR036395">
    <property type="entry name" value="Cu_fist_DNA-bd_dom_sf"/>
</dbReference>
<dbReference type="Pfam" id="PF00649">
    <property type="entry name" value="Copper-fist"/>
    <property type="match status" value="1"/>
</dbReference>
<dbReference type="Gene3D" id="3.90.430.10">
    <property type="entry name" value="Copper fist DNA-binding domain"/>
    <property type="match status" value="1"/>
</dbReference>
<organism evidence="10 11">
    <name type="scientific">Calycina marina</name>
    <dbReference type="NCBI Taxonomy" id="1763456"/>
    <lineage>
        <taxon>Eukaryota</taxon>
        <taxon>Fungi</taxon>
        <taxon>Dikarya</taxon>
        <taxon>Ascomycota</taxon>
        <taxon>Pezizomycotina</taxon>
        <taxon>Leotiomycetes</taxon>
        <taxon>Helotiales</taxon>
        <taxon>Pezizellaceae</taxon>
        <taxon>Calycina</taxon>
    </lineage>
</organism>
<evidence type="ECO:0000313" key="11">
    <source>
        <dbReference type="Proteomes" id="UP000887226"/>
    </source>
</evidence>
<keyword evidence="5" id="KW-0805">Transcription regulation</keyword>
<dbReference type="EMBL" id="MU253758">
    <property type="protein sequence ID" value="KAG9248014.1"/>
    <property type="molecule type" value="Genomic_DNA"/>
</dbReference>
<dbReference type="GO" id="GO:0005634">
    <property type="term" value="C:nucleus"/>
    <property type="evidence" value="ECO:0007669"/>
    <property type="project" value="UniProtKB-SubCell"/>
</dbReference>
<sequence>MQYPPCDPNDPTPGVVPVKKGLAFEGQKVACNPCMKGHRSSSCRHKDRILYYVRAAGRPLSSCPHPRAIKCNCSANSERVIAIIPRSIRSCACPVDKGVPEIPGSCCGPNVVKVEMNMAEVTPSARQTFKISKNTSRRSTSRNQSMDTSSLARTDMENFNVHPCVGHGGFSSSSHMQGPFQNGFNTPQSYRITSVWNSQETPPYGTPSPSIYPSHSPQSPEQYNVQYGYQHADIQVQPYNPSVVAMNHRAPYPNHAYNLPPVQYAPLSHQHIQYMNSPPVQYPSGATPVRALEGPGPSVSSSSENGYHQQYNGPSSSASVGTPSDAAPSPFGKDPDSSDKSVSSEQSESSEIITAEPAETSRLCRASKRRPEVITEVQEATKNVSTCCAPVNTPALPEGSATYGTQYLPATKETWEASLLNQKQTFGADCSCGAGCTCIGCLIHPFNAETIQTVHDDYQQLKGQQAPIEVVEGTAATDDDEEDSMVNYDVLDPSGYLFVDYCFGDQGGCPCGPDCACPGCIVHGENRAASSGQGRLQEQPIFEHFSLNACCQ</sequence>
<dbReference type="PROSITE" id="PS50073">
    <property type="entry name" value="COPPER_FIST_2"/>
    <property type="match status" value="1"/>
</dbReference>
<protein>
    <recommendedName>
        <fullName evidence="9">Copper-fist domain-containing protein</fullName>
    </recommendedName>
</protein>
<evidence type="ECO:0000256" key="7">
    <source>
        <dbReference type="ARBA" id="ARBA00023242"/>
    </source>
</evidence>
<dbReference type="OrthoDB" id="5600085at2759"/>
<evidence type="ECO:0000256" key="8">
    <source>
        <dbReference type="SAM" id="MobiDB-lite"/>
    </source>
</evidence>
<evidence type="ECO:0000256" key="4">
    <source>
        <dbReference type="ARBA" id="ARBA00023008"/>
    </source>
</evidence>
<gene>
    <name evidence="10" type="ORF">BJ878DRAFT_572739</name>
</gene>
<dbReference type="GO" id="GO:0045944">
    <property type="term" value="P:positive regulation of transcription by RNA polymerase II"/>
    <property type="evidence" value="ECO:0007669"/>
    <property type="project" value="TreeGrafter"/>
</dbReference>
<dbReference type="AlphaFoldDB" id="A0A9P7Z9L0"/>
<evidence type="ECO:0000256" key="6">
    <source>
        <dbReference type="ARBA" id="ARBA00023163"/>
    </source>
</evidence>
<feature type="compositionally biased region" description="Polar residues" evidence="8">
    <location>
        <begin position="304"/>
        <end position="322"/>
    </location>
</feature>
<feature type="domain" description="Copper-fist" evidence="9">
    <location>
        <begin position="21"/>
        <end position="60"/>
    </location>
</feature>
<evidence type="ECO:0000256" key="5">
    <source>
        <dbReference type="ARBA" id="ARBA00023015"/>
    </source>
</evidence>
<dbReference type="InterPro" id="IPR001083">
    <property type="entry name" value="Cu_fist_DNA-bd_dom"/>
</dbReference>
<keyword evidence="7" id="KW-0539">Nucleus</keyword>